<keyword evidence="1" id="KW-0812">Transmembrane</keyword>
<dbReference type="EMBL" id="UYRX01002532">
    <property type="protein sequence ID" value="VDM93291.1"/>
    <property type="molecule type" value="Genomic_DNA"/>
</dbReference>
<gene>
    <name evidence="2" type="ORF">NLS_LOCUS10122</name>
</gene>
<protein>
    <submittedName>
        <fullName evidence="2">Uncharacterized protein</fullName>
    </submittedName>
</protein>
<keyword evidence="1" id="KW-1133">Transmembrane helix</keyword>
<evidence type="ECO:0000313" key="3">
    <source>
        <dbReference type="Proteomes" id="UP000277928"/>
    </source>
</evidence>
<dbReference type="AlphaFoldDB" id="A0A3P7MAC5"/>
<evidence type="ECO:0000256" key="1">
    <source>
        <dbReference type="SAM" id="Phobius"/>
    </source>
</evidence>
<evidence type="ECO:0000313" key="2">
    <source>
        <dbReference type="EMBL" id="VDM93291.1"/>
    </source>
</evidence>
<feature type="transmembrane region" description="Helical" evidence="1">
    <location>
        <begin position="40"/>
        <end position="66"/>
    </location>
</feature>
<organism evidence="2 3">
    <name type="scientific">Litomosoides sigmodontis</name>
    <name type="common">Filarial nematode worm</name>
    <dbReference type="NCBI Taxonomy" id="42156"/>
    <lineage>
        <taxon>Eukaryota</taxon>
        <taxon>Metazoa</taxon>
        <taxon>Ecdysozoa</taxon>
        <taxon>Nematoda</taxon>
        <taxon>Chromadorea</taxon>
        <taxon>Rhabditida</taxon>
        <taxon>Spirurina</taxon>
        <taxon>Spiruromorpha</taxon>
        <taxon>Filarioidea</taxon>
        <taxon>Onchocercidae</taxon>
        <taxon>Litomosoides</taxon>
    </lineage>
</organism>
<name>A0A3P7MAC5_LITSI</name>
<feature type="non-terminal residue" evidence="2">
    <location>
        <position position="100"/>
    </location>
</feature>
<sequence length="100" mass="11361">METKFMEIKEDEFLIQLMCVVIVAGLLLCVVLLVEDHSLFVISLVVIVSFLSALALSISLIVRSFVHCCRCKTYKNSFIRFFAIFVLLSSAICFFFSHSI</sequence>
<dbReference type="Proteomes" id="UP000277928">
    <property type="component" value="Unassembled WGS sequence"/>
</dbReference>
<feature type="transmembrane region" description="Helical" evidence="1">
    <location>
        <begin position="78"/>
        <end position="97"/>
    </location>
</feature>
<reference evidence="2 3" key="1">
    <citation type="submission" date="2018-08" db="EMBL/GenBank/DDBJ databases">
        <authorList>
            <person name="Laetsch R D."/>
            <person name="Stevens L."/>
            <person name="Kumar S."/>
            <person name="Blaxter L. M."/>
        </authorList>
    </citation>
    <scope>NUCLEOTIDE SEQUENCE [LARGE SCALE GENOMIC DNA]</scope>
</reference>
<keyword evidence="3" id="KW-1185">Reference proteome</keyword>
<feature type="transmembrane region" description="Helical" evidence="1">
    <location>
        <begin position="12"/>
        <end position="34"/>
    </location>
</feature>
<proteinExistence type="predicted"/>
<accession>A0A3P7MAC5</accession>
<keyword evidence="1" id="KW-0472">Membrane</keyword>